<organism evidence="4 5">
    <name type="scientific">Heligmosomoides polygyrus</name>
    <name type="common">Parasitic roundworm</name>
    <dbReference type="NCBI Taxonomy" id="6339"/>
    <lineage>
        <taxon>Eukaryota</taxon>
        <taxon>Metazoa</taxon>
        <taxon>Ecdysozoa</taxon>
        <taxon>Nematoda</taxon>
        <taxon>Chromadorea</taxon>
        <taxon>Rhabditida</taxon>
        <taxon>Rhabditina</taxon>
        <taxon>Rhabditomorpha</taxon>
        <taxon>Strongyloidea</taxon>
        <taxon>Heligmosomidae</taxon>
        <taxon>Heligmosomoides</taxon>
    </lineage>
</organism>
<accession>A0A3P8D2Q7</accession>
<keyword evidence="2" id="KW-0812">Transmembrane</keyword>
<keyword evidence="4" id="KW-1185">Reference proteome</keyword>
<evidence type="ECO:0000313" key="4">
    <source>
        <dbReference type="Proteomes" id="UP000050761"/>
    </source>
</evidence>
<keyword evidence="2" id="KW-0472">Membrane</keyword>
<feature type="region of interest" description="Disordered" evidence="1">
    <location>
        <begin position="1"/>
        <end position="28"/>
    </location>
</feature>
<evidence type="ECO:0000256" key="1">
    <source>
        <dbReference type="SAM" id="MobiDB-lite"/>
    </source>
</evidence>
<dbReference type="Proteomes" id="UP000050761">
    <property type="component" value="Unassembled WGS sequence"/>
</dbReference>
<name>A0A183FUV9_HELPZ</name>
<feature type="compositionally biased region" description="Polar residues" evidence="1">
    <location>
        <begin position="1"/>
        <end position="15"/>
    </location>
</feature>
<feature type="compositionally biased region" description="Basic and acidic residues" evidence="1">
    <location>
        <begin position="168"/>
        <end position="182"/>
    </location>
</feature>
<accession>A0A183FUV9</accession>
<reference evidence="3 4" key="1">
    <citation type="submission" date="2018-11" db="EMBL/GenBank/DDBJ databases">
        <authorList>
            <consortium name="Pathogen Informatics"/>
        </authorList>
    </citation>
    <scope>NUCLEOTIDE SEQUENCE [LARGE SCALE GENOMIC DNA]</scope>
</reference>
<dbReference type="AlphaFoldDB" id="A0A183FUV9"/>
<feature type="compositionally biased region" description="Polar residues" evidence="1">
    <location>
        <begin position="184"/>
        <end position="202"/>
    </location>
</feature>
<evidence type="ECO:0000313" key="5">
    <source>
        <dbReference type="WBParaSite" id="HPBE_0001202501-mRNA-1"/>
    </source>
</evidence>
<feature type="transmembrane region" description="Helical" evidence="2">
    <location>
        <begin position="319"/>
        <end position="337"/>
    </location>
</feature>
<evidence type="ECO:0000313" key="3">
    <source>
        <dbReference type="EMBL" id="VDO90635.1"/>
    </source>
</evidence>
<dbReference type="WBParaSite" id="HPBE_0001202501-mRNA-1">
    <property type="protein sequence ID" value="HPBE_0001202501-mRNA-1"/>
    <property type="gene ID" value="HPBE_0001202501"/>
</dbReference>
<keyword evidence="2" id="KW-1133">Transmembrane helix</keyword>
<feature type="region of interest" description="Disordered" evidence="1">
    <location>
        <begin position="163"/>
        <end position="295"/>
    </location>
</feature>
<evidence type="ECO:0000256" key="2">
    <source>
        <dbReference type="SAM" id="Phobius"/>
    </source>
</evidence>
<protein>
    <submittedName>
        <fullName evidence="5">Subtilisin</fullName>
    </submittedName>
</protein>
<sequence length="345" mass="37612">MASFEPSSTSPSNGSAAPHVNHDVPRQRFVYKPKRLRFFKEDEVKEQPIDPIAPTKNAMETEAGNVPQEEKSSEGAEHGDNYPITLVEPFSEQTSDVGNITMIPIGKGVRQGDTISPKLFTAALQDAMKDLNWDDKGYIVDESGVCLTGCKQPEIERSGRVVVPVEKTSSRQKDHQSIKEDNSSSEGYSLTTPAEVDPSTTPVEPEENGNQHEVDSGHKISLRKSVDSDPGDFVKIDRADNGNSEEKPAADTIVSKETPTAAPPAEQQPTKEEEKKDVEEKKSEEAERVRDDKTAGKKSQCCNSLVLWMNENPDMVRCAATAAAVLGVAGLAGLVYARKVRYSGL</sequence>
<feature type="compositionally biased region" description="Basic and acidic residues" evidence="1">
    <location>
        <begin position="68"/>
        <end position="80"/>
    </location>
</feature>
<dbReference type="OrthoDB" id="10617318at2759"/>
<gene>
    <name evidence="3" type="ORF">HPBE_LOCUS12026</name>
</gene>
<reference evidence="5" key="2">
    <citation type="submission" date="2019-09" db="UniProtKB">
        <authorList>
            <consortium name="WormBaseParasite"/>
        </authorList>
    </citation>
    <scope>IDENTIFICATION</scope>
</reference>
<proteinExistence type="predicted"/>
<feature type="compositionally biased region" description="Basic and acidic residues" evidence="1">
    <location>
        <begin position="269"/>
        <end position="295"/>
    </location>
</feature>
<dbReference type="EMBL" id="UZAH01027326">
    <property type="protein sequence ID" value="VDO90635.1"/>
    <property type="molecule type" value="Genomic_DNA"/>
</dbReference>
<feature type="region of interest" description="Disordered" evidence="1">
    <location>
        <begin position="47"/>
        <end position="82"/>
    </location>
</feature>
<feature type="compositionally biased region" description="Low complexity" evidence="1">
    <location>
        <begin position="256"/>
        <end position="268"/>
    </location>
</feature>
<feature type="compositionally biased region" description="Basic and acidic residues" evidence="1">
    <location>
        <begin position="209"/>
        <end position="249"/>
    </location>
</feature>